<protein>
    <recommendedName>
        <fullName evidence="6">FAD-binding domain-containing protein</fullName>
    </recommendedName>
</protein>
<feature type="compositionally biased region" description="Pro residues" evidence="3">
    <location>
        <begin position="181"/>
        <end position="192"/>
    </location>
</feature>
<dbReference type="Proteomes" id="UP000053271">
    <property type="component" value="Unassembled WGS sequence"/>
</dbReference>
<evidence type="ECO:0008006" key="6">
    <source>
        <dbReference type="Google" id="ProtNLM"/>
    </source>
</evidence>
<keyword evidence="5" id="KW-1185">Reference proteome</keyword>
<dbReference type="AlphaFoldDB" id="A0A117QPM2"/>
<dbReference type="STRING" id="68231.AQJ30_07620"/>
<dbReference type="Gene3D" id="3.50.50.60">
    <property type="entry name" value="FAD/NAD(P)-binding domain"/>
    <property type="match status" value="1"/>
</dbReference>
<sequence length="793" mass="83919">MSENSKGAGADGSSGEPAGSDGSIGEGAGGPGAGAGVPRAAGVPAPRGRRRVTPKDLLARQARAQARTPEPPGPGPAWCEGAETVGAAESALPPDPAEEAVRAASGPAPAPAAAARAADRTPGRRPDGDRSRPAPAHGDRPTSAHPDSDGSTPAHRGDDRSTLARTHGDRPTPTGPAGDRPAPPTVSGPGPAPRRTTASDPQEGPRPMATASPEPQAHGTRPPAGGTRASAPDTGTAPVSDGAPRPARAPGPARNVPRHKIAVLGAHLGGGMLAAVLARAGIDTVLVDSPHDADVPAGETTVPYTAEVFELLARRYDVPELSALGHFGELPEDVRRTSGVKRSIGFVYARPGSRVRPHQVVQFNVPSEHGESHLYRPDVDAWVHRLAVRHGAKAAPNRPVVTEVTGEAGDFVVELADGSAVGAEFVVDMSGPDAPLLDRLGPEPALRPLRHSSRVLTAHLRGVRPLEQRVDPGAGGTPWTGGTTQVVFPGGWMQLVPFGEDRTGEGALTSVAVSLDAKQWPQRSASPEEDFQHLVRQFPDLAWQFAGASAVRPWASAESWQYAATRTVGDGFVVLDRSAVRCDFTLSRDVTLTAELVHEAAAHLIAAARDGDWSAERFRPLETFQATLIEHGERLLRSALTATGDFRLWNAFCRVWLLHSMFAALSLKRARNDALATGDRPDQWRELGRHRGAGLWFPVYAGFVALFDDTDRLLRQVADQRLAPGAAAERIFGQLRTASFVPPLFGFGDPADRYYNFTPLKRLKVLLWAKRRAPHMVQRVLTPGATVLPSVER</sequence>
<evidence type="ECO:0000313" key="4">
    <source>
        <dbReference type="EMBL" id="KUN39836.1"/>
    </source>
</evidence>
<feature type="compositionally biased region" description="Low complexity" evidence="3">
    <location>
        <begin position="102"/>
        <end position="116"/>
    </location>
</feature>
<proteinExistence type="inferred from homology"/>
<dbReference type="PANTHER" id="PTHR43747:SF5">
    <property type="entry name" value="FAD-BINDING DOMAIN-CONTAINING PROTEIN"/>
    <property type="match status" value="1"/>
</dbReference>
<organism evidence="4 5">
    <name type="scientific">Streptomyces longwoodensis</name>
    <dbReference type="NCBI Taxonomy" id="68231"/>
    <lineage>
        <taxon>Bacteria</taxon>
        <taxon>Bacillati</taxon>
        <taxon>Actinomycetota</taxon>
        <taxon>Actinomycetes</taxon>
        <taxon>Kitasatosporales</taxon>
        <taxon>Streptomycetaceae</taxon>
        <taxon>Streptomyces</taxon>
    </lineage>
</organism>
<keyword evidence="1" id="KW-0560">Oxidoreductase</keyword>
<dbReference type="EMBL" id="LMWS01000009">
    <property type="protein sequence ID" value="KUN39836.1"/>
    <property type="molecule type" value="Genomic_DNA"/>
</dbReference>
<evidence type="ECO:0000256" key="2">
    <source>
        <dbReference type="ARBA" id="ARBA00038396"/>
    </source>
</evidence>
<gene>
    <name evidence="4" type="ORF">AQJ30_07620</name>
</gene>
<feature type="compositionally biased region" description="Low complexity" evidence="3">
    <location>
        <begin position="36"/>
        <end position="46"/>
    </location>
</feature>
<dbReference type="SUPFAM" id="SSF51905">
    <property type="entry name" value="FAD/NAD(P)-binding domain"/>
    <property type="match status" value="1"/>
</dbReference>
<dbReference type="PANTHER" id="PTHR43747">
    <property type="entry name" value="FAD-BINDING PROTEIN"/>
    <property type="match status" value="1"/>
</dbReference>
<feature type="compositionally biased region" description="Gly residues" evidence="3">
    <location>
        <begin position="22"/>
        <end position="35"/>
    </location>
</feature>
<dbReference type="GeneID" id="91424473"/>
<dbReference type="InterPro" id="IPR050816">
    <property type="entry name" value="Flavin-dep_Halogenase_NPB"/>
</dbReference>
<comment type="caution">
    <text evidence="4">The sequence shown here is derived from an EMBL/GenBank/DDBJ whole genome shotgun (WGS) entry which is preliminary data.</text>
</comment>
<evidence type="ECO:0000256" key="1">
    <source>
        <dbReference type="ARBA" id="ARBA00023002"/>
    </source>
</evidence>
<name>A0A117QPM2_9ACTN</name>
<dbReference type="RefSeq" id="WP_079083906.1">
    <property type="nucleotide sequence ID" value="NZ_KQ948550.1"/>
</dbReference>
<evidence type="ECO:0000256" key="3">
    <source>
        <dbReference type="SAM" id="MobiDB-lite"/>
    </source>
</evidence>
<comment type="similarity">
    <text evidence="2">Belongs to the flavin-dependent halogenase family. Bacterial tryptophan halogenase subfamily.</text>
</comment>
<dbReference type="InterPro" id="IPR036188">
    <property type="entry name" value="FAD/NAD-bd_sf"/>
</dbReference>
<evidence type="ECO:0000313" key="5">
    <source>
        <dbReference type="Proteomes" id="UP000053271"/>
    </source>
</evidence>
<feature type="compositionally biased region" description="Basic and acidic residues" evidence="3">
    <location>
        <begin position="155"/>
        <end position="170"/>
    </location>
</feature>
<accession>A0A117QPM2</accession>
<feature type="compositionally biased region" description="Basic and acidic residues" evidence="3">
    <location>
        <begin position="117"/>
        <end position="148"/>
    </location>
</feature>
<reference evidence="4 5" key="1">
    <citation type="submission" date="2015-10" db="EMBL/GenBank/DDBJ databases">
        <title>Draft genome sequence of Streptomyces longwoodensis DSM 41677, type strain for the species Streptomyces longwoodensis.</title>
        <authorList>
            <person name="Ruckert C."/>
            <person name="Winkler A."/>
            <person name="Kalinowski J."/>
            <person name="Kampfer P."/>
            <person name="Glaeser S."/>
        </authorList>
    </citation>
    <scope>NUCLEOTIDE SEQUENCE [LARGE SCALE GENOMIC DNA]</scope>
    <source>
        <strain evidence="4 5">DSM 41677</strain>
    </source>
</reference>
<feature type="region of interest" description="Disordered" evidence="3">
    <location>
        <begin position="1"/>
        <end position="255"/>
    </location>
</feature>
<dbReference type="GO" id="GO:0016491">
    <property type="term" value="F:oxidoreductase activity"/>
    <property type="evidence" value="ECO:0007669"/>
    <property type="project" value="UniProtKB-KW"/>
</dbReference>
<feature type="compositionally biased region" description="Low complexity" evidence="3">
    <location>
        <begin position="242"/>
        <end position="254"/>
    </location>
</feature>